<accession>A0ACB9MAK6</accession>
<dbReference type="Proteomes" id="UP001057402">
    <property type="component" value="Chromosome 10"/>
</dbReference>
<sequence>MKKPAQNPFPIHILAVLAAIVLISAQTVKVGAVTCDSSELSPCASAITFGTTPTMQCCAKLTEQQPCFCQYASDPNNAQYINSANVKKTAAYCNVPAPKCAPPPSP</sequence>
<name>A0ACB9MAK6_9MYRT</name>
<evidence type="ECO:0000313" key="1">
    <source>
        <dbReference type="EMBL" id="KAI4320319.1"/>
    </source>
</evidence>
<reference evidence="2" key="1">
    <citation type="journal article" date="2023" name="Front. Plant Sci.">
        <title>Chromosomal-level genome assembly of Melastoma candidum provides insights into trichome evolution.</title>
        <authorList>
            <person name="Zhong Y."/>
            <person name="Wu W."/>
            <person name="Sun C."/>
            <person name="Zou P."/>
            <person name="Liu Y."/>
            <person name="Dai S."/>
            <person name="Zhou R."/>
        </authorList>
    </citation>
    <scope>NUCLEOTIDE SEQUENCE [LARGE SCALE GENOMIC DNA]</scope>
</reference>
<proteinExistence type="predicted"/>
<dbReference type="EMBL" id="CM042889">
    <property type="protein sequence ID" value="KAI4320319.1"/>
    <property type="molecule type" value="Genomic_DNA"/>
</dbReference>
<protein>
    <submittedName>
        <fullName evidence="1">Uncharacterized protein</fullName>
    </submittedName>
</protein>
<organism evidence="1 2">
    <name type="scientific">Melastoma candidum</name>
    <dbReference type="NCBI Taxonomy" id="119954"/>
    <lineage>
        <taxon>Eukaryota</taxon>
        <taxon>Viridiplantae</taxon>
        <taxon>Streptophyta</taxon>
        <taxon>Embryophyta</taxon>
        <taxon>Tracheophyta</taxon>
        <taxon>Spermatophyta</taxon>
        <taxon>Magnoliopsida</taxon>
        <taxon>eudicotyledons</taxon>
        <taxon>Gunneridae</taxon>
        <taxon>Pentapetalae</taxon>
        <taxon>rosids</taxon>
        <taxon>malvids</taxon>
        <taxon>Myrtales</taxon>
        <taxon>Melastomataceae</taxon>
        <taxon>Melastomatoideae</taxon>
        <taxon>Melastomateae</taxon>
        <taxon>Melastoma</taxon>
    </lineage>
</organism>
<gene>
    <name evidence="1" type="ORF">MLD38_033815</name>
</gene>
<comment type="caution">
    <text evidence="1">The sequence shown here is derived from an EMBL/GenBank/DDBJ whole genome shotgun (WGS) entry which is preliminary data.</text>
</comment>
<evidence type="ECO:0000313" key="2">
    <source>
        <dbReference type="Proteomes" id="UP001057402"/>
    </source>
</evidence>
<keyword evidence="2" id="KW-1185">Reference proteome</keyword>